<keyword evidence="2" id="KW-1185">Reference proteome</keyword>
<dbReference type="Gene3D" id="3.40.630.10">
    <property type="entry name" value="Zn peptidases"/>
    <property type="match status" value="1"/>
</dbReference>
<dbReference type="Proteomes" id="UP001596037">
    <property type="component" value="Unassembled WGS sequence"/>
</dbReference>
<dbReference type="SUPFAM" id="SSF53187">
    <property type="entry name" value="Zn-dependent exopeptidases"/>
    <property type="match status" value="1"/>
</dbReference>
<sequence>MSAAAQAFAASYAEARRKFLDAAAGAGLAVESKPHPLKGIDGEPLAMDVARDGPADAAALLILSSACHGVEGFCGSGVQVAALRDARWREHAKAQGVAVLYIHGLNPYGFSHLRRTTHENVDLNRNFHDFSLPLPANEAYREVQELLLPREWPPGAANNAELASFVRSRGEAAYQAAVSRGQHDFPDGLFYGGTEASWSNKAVREVLRAHGRRAARIAWIDIHTGLGAPGVGERIYAARDDAATLERARRWWNGDGKTPVTSIYDGSSTSSFLTGMMFQAAYEECPQAQYTGMAMEYGTVPVMQTLHSLRAEQWLQRNPQAAPALVAQIRGQVREAFYTDTDAWKEQVVAQAREALVQAADGLGAPVTA</sequence>
<dbReference type="Pfam" id="PF10994">
    <property type="entry name" value="DUF2817"/>
    <property type="match status" value="1"/>
</dbReference>
<comment type="caution">
    <text evidence="1">The sequence shown here is derived from an EMBL/GenBank/DDBJ whole genome shotgun (WGS) entry which is preliminary data.</text>
</comment>
<organism evidence="1 2">
    <name type="scientific">Caenimonas terrae</name>
    <dbReference type="NCBI Taxonomy" id="696074"/>
    <lineage>
        <taxon>Bacteria</taxon>
        <taxon>Pseudomonadati</taxon>
        <taxon>Pseudomonadota</taxon>
        <taxon>Betaproteobacteria</taxon>
        <taxon>Burkholderiales</taxon>
        <taxon>Comamonadaceae</taxon>
        <taxon>Caenimonas</taxon>
    </lineage>
</organism>
<reference evidence="2" key="1">
    <citation type="journal article" date="2019" name="Int. J. Syst. Evol. Microbiol.">
        <title>The Global Catalogue of Microorganisms (GCM) 10K type strain sequencing project: providing services to taxonomists for standard genome sequencing and annotation.</title>
        <authorList>
            <consortium name="The Broad Institute Genomics Platform"/>
            <consortium name="The Broad Institute Genome Sequencing Center for Infectious Disease"/>
            <person name="Wu L."/>
            <person name="Ma J."/>
        </authorList>
    </citation>
    <scope>NUCLEOTIDE SEQUENCE [LARGE SCALE GENOMIC DNA]</scope>
    <source>
        <strain evidence="2">CCUG 57401</strain>
    </source>
</reference>
<protein>
    <submittedName>
        <fullName evidence="1">M14 family metallopeptidase</fullName>
    </submittedName>
</protein>
<dbReference type="CDD" id="cd06233">
    <property type="entry name" value="M14-like"/>
    <property type="match status" value="1"/>
</dbReference>
<evidence type="ECO:0000313" key="2">
    <source>
        <dbReference type="Proteomes" id="UP001596037"/>
    </source>
</evidence>
<dbReference type="InterPro" id="IPR021259">
    <property type="entry name" value="DUF2817"/>
</dbReference>
<proteinExistence type="predicted"/>
<dbReference type="EMBL" id="JBHSMF010000015">
    <property type="protein sequence ID" value="MFC5500483.1"/>
    <property type="molecule type" value="Genomic_DNA"/>
</dbReference>
<evidence type="ECO:0000313" key="1">
    <source>
        <dbReference type="EMBL" id="MFC5500483.1"/>
    </source>
</evidence>
<name>A0ABW0NMT1_9BURK</name>
<dbReference type="RefSeq" id="WP_376852732.1">
    <property type="nucleotide sequence ID" value="NZ_JBHSMF010000015.1"/>
</dbReference>
<accession>A0ABW0NMT1</accession>
<gene>
    <name evidence="1" type="ORF">ACFPOE_23275</name>
</gene>